<dbReference type="PANTHER" id="PTHR43861">
    <property type="entry name" value="TRANS-ACONITATE 2-METHYLTRANSFERASE-RELATED"/>
    <property type="match status" value="1"/>
</dbReference>
<dbReference type="eggNOG" id="COG0438">
    <property type="taxonomic scope" value="Bacteria"/>
</dbReference>
<accession>Q82X16</accession>
<gene>
    <name evidence="2" type="ordered locus">NE0484</name>
</gene>
<dbReference type="RefSeq" id="WP_011111115.1">
    <property type="nucleotide sequence ID" value="NC_004757.1"/>
</dbReference>
<dbReference type="InterPro" id="IPR013217">
    <property type="entry name" value="Methyltransf_12"/>
</dbReference>
<dbReference type="KEGG" id="neu:NE0484"/>
<organism evidence="2 3">
    <name type="scientific">Nitrosomonas europaea (strain ATCC 19718 / CIP 103999 / KCTC 2705 / NBRC 14298)</name>
    <dbReference type="NCBI Taxonomy" id="228410"/>
    <lineage>
        <taxon>Bacteria</taxon>
        <taxon>Pseudomonadati</taxon>
        <taxon>Pseudomonadota</taxon>
        <taxon>Betaproteobacteria</taxon>
        <taxon>Nitrosomonadales</taxon>
        <taxon>Nitrosomonadaceae</taxon>
        <taxon>Nitrosomonas</taxon>
    </lineage>
</organism>
<dbReference type="CDD" id="cd02440">
    <property type="entry name" value="AdoMet_MTases"/>
    <property type="match status" value="1"/>
</dbReference>
<dbReference type="CAZy" id="GT4">
    <property type="family name" value="Glycosyltransferase Family 4"/>
</dbReference>
<evidence type="ECO:0000259" key="1">
    <source>
        <dbReference type="Pfam" id="PF08242"/>
    </source>
</evidence>
<dbReference type="EMBL" id="AL954747">
    <property type="protein sequence ID" value="CAD84395.1"/>
    <property type="molecule type" value="Genomic_DNA"/>
</dbReference>
<feature type="domain" description="Methyltransferase type 12" evidence="1">
    <location>
        <begin position="89"/>
        <end position="187"/>
    </location>
</feature>
<dbReference type="SUPFAM" id="SSF53335">
    <property type="entry name" value="S-adenosyl-L-methionine-dependent methyltransferases"/>
    <property type="match status" value="1"/>
</dbReference>
<proteinExistence type="predicted"/>
<keyword evidence="3" id="KW-1185">Reference proteome</keyword>
<dbReference type="eggNOG" id="COG0030">
    <property type="taxonomic scope" value="Bacteria"/>
</dbReference>
<dbReference type="Gene3D" id="3.40.50.150">
    <property type="entry name" value="Vaccinia Virus protein VP39"/>
    <property type="match status" value="1"/>
</dbReference>
<dbReference type="SUPFAM" id="SSF53756">
    <property type="entry name" value="UDP-Glycosyltransferase/glycogen phosphorylase"/>
    <property type="match status" value="1"/>
</dbReference>
<dbReference type="OrthoDB" id="101857at2"/>
<evidence type="ECO:0000313" key="2">
    <source>
        <dbReference type="EMBL" id="CAD84395.1"/>
    </source>
</evidence>
<dbReference type="Proteomes" id="UP000001416">
    <property type="component" value="Chromosome"/>
</dbReference>
<dbReference type="AlphaFoldDB" id="Q82X16"/>
<dbReference type="HOGENOM" id="CLU_288011_0_0_4"/>
<protein>
    <recommendedName>
        <fullName evidence="1">Methyltransferase type 12 domain-containing protein</fullName>
    </recommendedName>
</protein>
<dbReference type="STRING" id="228410.NE0484"/>
<sequence length="1068" mass="120452">MNSFLIKTGYILDVVTGIWSRQDYTGIAYSDGDEVEQRIASIINEASDLGVLSSELRQHCTDWPSLYHLSGTRANILRPFENDLHGDILEIGAGCGAITRYLGECGGNVLALEGSPRRAAIARARTRDLQNVTVVSDRFDLFSADQKFDAITLIGVLEYANLFTPGESPALNMLERVRALLKPEGKLFIAIENQLGLKYFAGAPEDHLGQPMYGIEGRYRNDQPQTFGRIILAEMLKEAGFSACDFLAPFPDYKLPVSVITERGFKTEKFDAAAFAWQSVHRDPQLPPILAFSPELVWPTLAQNGLALDLANSFLIVASSNKESNLESSTLAWHFTTERKKEFCKTTQFVQTEADGIEVRYKSLAPALPRPVIGKSLKFDIPDRASYVYGIPLSQEFIRIVTRDGWRIEELCILLRKYLDIVANVACTKWQIEELSEPTIKLPGSTFDCIPQNIITSTDGGAYIIDKEWEATEPVQIGFLCFRSLITLFHNVTKFGHSADEFGKTYINLIQAVMNGLGWLPDKGMIISYVNLEAVIQTEVSGRVVTPKETMDWLDGPISKLNNLNQAVTEKDGQIASLSQAVIDRDKWLEQYNQQIKALKGSHSWKITSPLRIIGKTLRKQRTAQRASMEPGAVPTHKDYPLWRKRISYLTTRYNNGVQRHGLLSSLPLAMRAFHRFGSVWMEKQLRRRTYERRLRELRTIIIEHTDFIDLFHVPMGWSTPLFQRFQHMSLQAAQLGGLALYGGHLQVDKDLFVFNRVEGNVVVFDALDDRVVQCVFDALLEVRQPKMLRLQSIDLATKVSDLEHFIRDGIIIVYEYIDEISEEITGAIPAFVIERHKWLLRNEAVFVVTTSDRLFTEVTRYRTSQCILSTNGVDLPHWRKTAPHPPADMEPVLASERIVVGYHGALAKWIDYDLLKRIASDGKYELVLIGYAHDDSLEQSGILDIPNVHFLGSKSYFILNEYAVFYDIGILPFKRNELTESVSPVKLFEYMAASKPIVTTYLPECAKYKSCLVSGTHDDFLSNLAAAAVARDDPTYMKALADDAEKNSWAEKAALVYQLVGIRTAKS</sequence>
<dbReference type="GeneID" id="87103691"/>
<name>Q82X16_NITEU</name>
<dbReference type="Pfam" id="PF08242">
    <property type="entry name" value="Methyltransf_12"/>
    <property type="match status" value="1"/>
</dbReference>
<reference evidence="2 3" key="1">
    <citation type="journal article" date="2003" name="J. Bacteriol.">
        <title>Complete genome sequence of the ammonia-oxidizing bacterium and obligate chemolithoautotroph Nitrosomonas europaea.</title>
        <authorList>
            <person name="Chain P."/>
            <person name="Lamerdin J."/>
            <person name="Larimer F."/>
            <person name="Regala W."/>
            <person name="Land M."/>
            <person name="Hauser L."/>
            <person name="Hooper A."/>
            <person name="Klotz M."/>
            <person name="Norton J."/>
            <person name="Sayavedra-Soto L."/>
            <person name="Arciero D."/>
            <person name="Hommes N."/>
            <person name="Whittaker M."/>
            <person name="Arp D."/>
        </authorList>
    </citation>
    <scope>NUCLEOTIDE SEQUENCE [LARGE SCALE GENOMIC DNA]</scope>
    <source>
        <strain evidence="3">ATCC 19718 / CIP 103999 / KCTC 2705 / NBRC 14298</strain>
    </source>
</reference>
<dbReference type="InterPro" id="IPR029063">
    <property type="entry name" value="SAM-dependent_MTases_sf"/>
</dbReference>
<evidence type="ECO:0000313" key="3">
    <source>
        <dbReference type="Proteomes" id="UP000001416"/>
    </source>
</evidence>
<dbReference type="Gene3D" id="3.40.50.2000">
    <property type="entry name" value="Glycogen Phosphorylase B"/>
    <property type="match status" value="1"/>
</dbReference>